<dbReference type="InterPro" id="IPR006311">
    <property type="entry name" value="TAT_signal"/>
</dbReference>
<sequence length="300" mass="31611">MTESTGQPTQPNRRRRLAPVAASAAVVLALSAAGVAVAPTGGTSLPSHAEPASPTPPTEAAGPLIAMADLLVSAPADATTGRYHYTQIEQWSRGDDQIIGFLIETWRTNDGATTKSEKRVPGQPARSFDMAQIGVRQVFDAITPVSSSLSAGEVESFVERHGPPSGNPVVLASAISSDNGGPLLATECPPACDVTLRPIVFFDAITSLYRETYLDRAARAALLRLLAVQPGVAFLGEVTDRGGRKAVEVAVAEGGGRFCLLFDRDTGVLLASERSVPGYVLDDYSLYHLLERRDLSPAST</sequence>
<evidence type="ECO:0000313" key="2">
    <source>
        <dbReference type="EMBL" id="GIG02086.1"/>
    </source>
</evidence>
<dbReference type="PROSITE" id="PS51318">
    <property type="entry name" value="TAT"/>
    <property type="match status" value="1"/>
</dbReference>
<dbReference type="AlphaFoldDB" id="A0A8J3P2X1"/>
<dbReference type="Proteomes" id="UP000659904">
    <property type="component" value="Unassembled WGS sequence"/>
</dbReference>
<proteinExistence type="predicted"/>
<accession>A0A8J3P2X1</accession>
<protein>
    <submittedName>
        <fullName evidence="2">Uncharacterized protein</fullName>
    </submittedName>
</protein>
<keyword evidence="3" id="KW-1185">Reference proteome</keyword>
<evidence type="ECO:0000256" key="1">
    <source>
        <dbReference type="SAM" id="SignalP"/>
    </source>
</evidence>
<dbReference type="RefSeq" id="WP_203832256.1">
    <property type="nucleotide sequence ID" value="NZ_BONH01000047.1"/>
</dbReference>
<keyword evidence="1" id="KW-0732">Signal</keyword>
<reference evidence="2 3" key="1">
    <citation type="submission" date="2021-01" db="EMBL/GenBank/DDBJ databases">
        <title>Whole genome shotgun sequence of Catellatospora citrea NBRC 14495.</title>
        <authorList>
            <person name="Komaki H."/>
            <person name="Tamura T."/>
        </authorList>
    </citation>
    <scope>NUCLEOTIDE SEQUENCE [LARGE SCALE GENOMIC DNA]</scope>
    <source>
        <strain evidence="2 3">NBRC 14495</strain>
    </source>
</reference>
<evidence type="ECO:0000313" key="3">
    <source>
        <dbReference type="Proteomes" id="UP000659904"/>
    </source>
</evidence>
<name>A0A8J3P2X1_9ACTN</name>
<feature type="chain" id="PRO_5035324692" evidence="1">
    <location>
        <begin position="39"/>
        <end position="300"/>
    </location>
</feature>
<comment type="caution">
    <text evidence="2">The sequence shown here is derived from an EMBL/GenBank/DDBJ whole genome shotgun (WGS) entry which is preliminary data.</text>
</comment>
<dbReference type="EMBL" id="BONH01000047">
    <property type="protein sequence ID" value="GIG02086.1"/>
    <property type="molecule type" value="Genomic_DNA"/>
</dbReference>
<feature type="signal peptide" evidence="1">
    <location>
        <begin position="1"/>
        <end position="38"/>
    </location>
</feature>
<organism evidence="2 3">
    <name type="scientific">Catellatospora citrea</name>
    <dbReference type="NCBI Taxonomy" id="53366"/>
    <lineage>
        <taxon>Bacteria</taxon>
        <taxon>Bacillati</taxon>
        <taxon>Actinomycetota</taxon>
        <taxon>Actinomycetes</taxon>
        <taxon>Micromonosporales</taxon>
        <taxon>Micromonosporaceae</taxon>
        <taxon>Catellatospora</taxon>
    </lineage>
</organism>
<gene>
    <name evidence="2" type="ORF">Cci01nite_71790</name>
</gene>